<dbReference type="AlphaFoldDB" id="A0A6A6XUL3"/>
<evidence type="ECO:0000313" key="3">
    <source>
        <dbReference type="EMBL" id="KAF2799257.1"/>
    </source>
</evidence>
<keyword evidence="4" id="KW-1185">Reference proteome</keyword>
<evidence type="ECO:0000256" key="2">
    <source>
        <dbReference type="SAM" id="Phobius"/>
    </source>
</evidence>
<evidence type="ECO:0000256" key="1">
    <source>
        <dbReference type="SAM" id="MobiDB-lite"/>
    </source>
</evidence>
<feature type="transmembrane region" description="Helical" evidence="2">
    <location>
        <begin position="301"/>
        <end position="322"/>
    </location>
</feature>
<accession>A0A6A6XUL3</accession>
<dbReference type="EMBL" id="MU001767">
    <property type="protein sequence ID" value="KAF2799257.1"/>
    <property type="molecule type" value="Genomic_DNA"/>
</dbReference>
<gene>
    <name evidence="3" type="ORF">K505DRAFT_294899</name>
</gene>
<evidence type="ECO:0000313" key="4">
    <source>
        <dbReference type="Proteomes" id="UP000799757"/>
    </source>
</evidence>
<keyword evidence="2" id="KW-1133">Transmembrane helix</keyword>
<feature type="transmembrane region" description="Helical" evidence="2">
    <location>
        <begin position="261"/>
        <end position="281"/>
    </location>
</feature>
<feature type="transmembrane region" description="Helical" evidence="2">
    <location>
        <begin position="81"/>
        <end position="100"/>
    </location>
</feature>
<keyword evidence="2" id="KW-0472">Membrane</keyword>
<dbReference type="Proteomes" id="UP000799757">
    <property type="component" value="Unassembled WGS sequence"/>
</dbReference>
<proteinExistence type="predicted"/>
<feature type="compositionally biased region" description="Polar residues" evidence="1">
    <location>
        <begin position="383"/>
        <end position="405"/>
    </location>
</feature>
<feature type="transmembrane region" description="Helical" evidence="2">
    <location>
        <begin position="112"/>
        <end position="133"/>
    </location>
</feature>
<feature type="transmembrane region" description="Helical" evidence="2">
    <location>
        <begin position="48"/>
        <end position="69"/>
    </location>
</feature>
<name>A0A6A6XUL3_9PLEO</name>
<feature type="region of interest" description="Disordered" evidence="1">
    <location>
        <begin position="344"/>
        <end position="409"/>
    </location>
</feature>
<reference evidence="3" key="1">
    <citation type="journal article" date="2020" name="Stud. Mycol.">
        <title>101 Dothideomycetes genomes: a test case for predicting lifestyles and emergence of pathogens.</title>
        <authorList>
            <person name="Haridas S."/>
            <person name="Albert R."/>
            <person name="Binder M."/>
            <person name="Bloem J."/>
            <person name="Labutti K."/>
            <person name="Salamov A."/>
            <person name="Andreopoulos B."/>
            <person name="Baker S."/>
            <person name="Barry K."/>
            <person name="Bills G."/>
            <person name="Bluhm B."/>
            <person name="Cannon C."/>
            <person name="Castanera R."/>
            <person name="Culley D."/>
            <person name="Daum C."/>
            <person name="Ezra D."/>
            <person name="Gonzalez J."/>
            <person name="Henrissat B."/>
            <person name="Kuo A."/>
            <person name="Liang C."/>
            <person name="Lipzen A."/>
            <person name="Lutzoni F."/>
            <person name="Magnuson J."/>
            <person name="Mondo S."/>
            <person name="Nolan M."/>
            <person name="Ohm R."/>
            <person name="Pangilinan J."/>
            <person name="Park H.-J."/>
            <person name="Ramirez L."/>
            <person name="Alfaro M."/>
            <person name="Sun H."/>
            <person name="Tritt A."/>
            <person name="Yoshinaga Y."/>
            <person name="Zwiers L.-H."/>
            <person name="Turgeon B."/>
            <person name="Goodwin S."/>
            <person name="Spatafora J."/>
            <person name="Crous P."/>
            <person name="Grigoriev I."/>
        </authorList>
    </citation>
    <scope>NUCLEOTIDE SEQUENCE</scope>
    <source>
        <strain evidence="3">CBS 109.77</strain>
    </source>
</reference>
<dbReference type="OrthoDB" id="3021074at2759"/>
<sequence length="522" mass="55888">MNTSSNALQVVCAWPVSGQYGPGSRVLYYVLVAACVLARKVEWLRNACLAAALLFPAVAAIHGIVLAALHVNGAVDMDVYGAFQLCSIGILAAPLTVRLSRTYFYDPGRNTIFLWTGLILAGLLSLTVEFYRITTSSCTHDDDGNPISSNAAAFPYGSATCNLTCSPEKGPHSPMREAAANNIYVIPAPQKLTFDTAMLLAAACCIPAILSLVFMWDKILKINWRTRFGDEEDEERVDEPIEGTNGATIGKMRGVNNIIRLFLGVVEIPVFGAAVLAILSIGESNFFSDQVSYQTEPIASVGKWAPIAGTVLAALGSLYLLFTSKVEVEVANGDIPVSSMHHCNCSQHHHSSEGRPSLHGQPGMDYSPNSRSFDGNELGMHATLSNELAATTSRPGPEQGHQNVGSRRKIASALTKASNYLGTAAHNKLDVSSVKGGSALGFPEIPAEEQRNRALPQIRAQYIQRRDAVLREQRLSRVGSSAASVASGLGIEGISTTPRATSPLGSPRARRDTLEIPQPVHH</sequence>
<keyword evidence="2" id="KW-0812">Transmembrane</keyword>
<organism evidence="3 4">
    <name type="scientific">Melanomma pulvis-pyrius CBS 109.77</name>
    <dbReference type="NCBI Taxonomy" id="1314802"/>
    <lineage>
        <taxon>Eukaryota</taxon>
        <taxon>Fungi</taxon>
        <taxon>Dikarya</taxon>
        <taxon>Ascomycota</taxon>
        <taxon>Pezizomycotina</taxon>
        <taxon>Dothideomycetes</taxon>
        <taxon>Pleosporomycetidae</taxon>
        <taxon>Pleosporales</taxon>
        <taxon>Melanommataceae</taxon>
        <taxon>Melanomma</taxon>
    </lineage>
</organism>
<protein>
    <submittedName>
        <fullName evidence="3">Uncharacterized protein</fullName>
    </submittedName>
</protein>
<feature type="transmembrane region" description="Helical" evidence="2">
    <location>
        <begin position="197"/>
        <end position="216"/>
    </location>
</feature>
<feature type="compositionally biased region" description="Polar residues" evidence="1">
    <location>
        <begin position="494"/>
        <end position="504"/>
    </location>
</feature>
<feature type="region of interest" description="Disordered" evidence="1">
    <location>
        <begin position="493"/>
        <end position="522"/>
    </location>
</feature>